<organism evidence="2 3">
    <name type="scientific">Schistosoma mekongi</name>
    <name type="common">Parasitic worm</name>
    <dbReference type="NCBI Taxonomy" id="38744"/>
    <lineage>
        <taxon>Eukaryota</taxon>
        <taxon>Metazoa</taxon>
        <taxon>Spiralia</taxon>
        <taxon>Lophotrochozoa</taxon>
        <taxon>Platyhelminthes</taxon>
        <taxon>Trematoda</taxon>
        <taxon>Digenea</taxon>
        <taxon>Strigeidida</taxon>
        <taxon>Schistosomatoidea</taxon>
        <taxon>Schistosomatidae</taxon>
        <taxon>Schistosoma</taxon>
    </lineage>
</organism>
<dbReference type="InterPro" id="IPR038586">
    <property type="entry name" value="Tctex-1-like_sf"/>
</dbReference>
<proteinExistence type="inferred from homology"/>
<dbReference type="Gene3D" id="3.30.1140.40">
    <property type="entry name" value="Tctex-1"/>
    <property type="match status" value="1"/>
</dbReference>
<dbReference type="GO" id="GO:0005868">
    <property type="term" value="C:cytoplasmic dynein complex"/>
    <property type="evidence" value="ECO:0007669"/>
    <property type="project" value="TreeGrafter"/>
</dbReference>
<dbReference type="AlphaFoldDB" id="A0AAE2D8N2"/>
<dbReference type="GO" id="GO:0045505">
    <property type="term" value="F:dynein intermediate chain binding"/>
    <property type="evidence" value="ECO:0007669"/>
    <property type="project" value="TreeGrafter"/>
</dbReference>
<evidence type="ECO:0000256" key="1">
    <source>
        <dbReference type="ARBA" id="ARBA00005361"/>
    </source>
</evidence>
<accession>A0AAE2D8N2</accession>
<dbReference type="EMBL" id="JALJAT010000001">
    <property type="protein sequence ID" value="KAK4475613.1"/>
    <property type="molecule type" value="Genomic_DNA"/>
</dbReference>
<sequence length="193" mass="22307">MSNEKLSRIDSIDDIDKIHKESHDIIQNDSRRPSILNQSRRQSRYSFTLRKSIFSRHGSFLGLSRGGMNKNIKYENTYRITPKSNEKIKQKQLQDLIQTTLDHTLKDVTYEPRQAHVLSMNLANMLRKSVRELNTPSRYKFIVQVHIGSPKQSSIFISSQAVWNIEMGDTYASAIFSNSKVFAVGIIHAVYFE</sequence>
<dbReference type="InterPro" id="IPR005334">
    <property type="entry name" value="Tctex-1-like"/>
</dbReference>
<protein>
    <submittedName>
        <fullName evidence="2">Uncharacterized protein</fullName>
    </submittedName>
</protein>
<name>A0AAE2D8N2_SCHME</name>
<comment type="caution">
    <text evidence="2">The sequence shown here is derived from an EMBL/GenBank/DDBJ whole genome shotgun (WGS) entry which is preliminary data.</text>
</comment>
<keyword evidence="3" id="KW-1185">Reference proteome</keyword>
<comment type="similarity">
    <text evidence="1">Belongs to the dynein light chain Tctex-type family.</text>
</comment>
<reference evidence="2" key="2">
    <citation type="journal article" date="2023" name="Infect Dis Poverty">
        <title>Chromosome-scale genome of the human blood fluke Schistosoma mekongi and its implications for public health.</title>
        <authorList>
            <person name="Zhou M."/>
            <person name="Xu L."/>
            <person name="Xu D."/>
            <person name="Chen W."/>
            <person name="Khan J."/>
            <person name="Hu Y."/>
            <person name="Huang H."/>
            <person name="Wei H."/>
            <person name="Zhang Y."/>
            <person name="Chusongsang P."/>
            <person name="Tanasarnprasert K."/>
            <person name="Hu X."/>
            <person name="Limpanont Y."/>
            <person name="Lv Z."/>
        </authorList>
    </citation>
    <scope>NUCLEOTIDE SEQUENCE</scope>
    <source>
        <strain evidence="2">LV_2022a</strain>
    </source>
</reference>
<dbReference type="GO" id="GO:0005737">
    <property type="term" value="C:cytoplasm"/>
    <property type="evidence" value="ECO:0007669"/>
    <property type="project" value="TreeGrafter"/>
</dbReference>
<dbReference type="Proteomes" id="UP001292079">
    <property type="component" value="Unassembled WGS sequence"/>
</dbReference>
<gene>
    <name evidence="2" type="ORF">MN116_000887</name>
</gene>
<reference evidence="2" key="1">
    <citation type="submission" date="2022-04" db="EMBL/GenBank/DDBJ databases">
        <authorList>
            <person name="Xu L."/>
            <person name="Lv Z."/>
        </authorList>
    </citation>
    <scope>NUCLEOTIDE SEQUENCE</scope>
    <source>
        <strain evidence="2">LV_2022a</strain>
    </source>
</reference>
<dbReference type="PANTHER" id="PTHR21255:SF7">
    <property type="entry name" value="DYNEIN LIGHT CHAIN TCTEX-TYPE PROTEIN 2B"/>
    <property type="match status" value="1"/>
</dbReference>
<dbReference type="Pfam" id="PF03645">
    <property type="entry name" value="Tctex-1"/>
    <property type="match status" value="1"/>
</dbReference>
<dbReference type="PANTHER" id="PTHR21255">
    <property type="entry name" value="T-COMPLEX-ASSOCIATED-TESTIS-EXPRESSED 1/ DYNEIN LIGHT CHAIN"/>
    <property type="match status" value="1"/>
</dbReference>
<dbReference type="GO" id="GO:0007018">
    <property type="term" value="P:microtubule-based movement"/>
    <property type="evidence" value="ECO:0007669"/>
    <property type="project" value="TreeGrafter"/>
</dbReference>
<dbReference type="CDD" id="cd21451">
    <property type="entry name" value="DLC-like_TCTEX1D"/>
    <property type="match status" value="1"/>
</dbReference>
<evidence type="ECO:0000313" key="2">
    <source>
        <dbReference type="EMBL" id="KAK4475613.1"/>
    </source>
</evidence>
<evidence type="ECO:0000313" key="3">
    <source>
        <dbReference type="Proteomes" id="UP001292079"/>
    </source>
</evidence>